<dbReference type="AlphaFoldDB" id="A0A327QMJ9"/>
<keyword evidence="1" id="KW-0732">Signal</keyword>
<reference evidence="2 3" key="1">
    <citation type="submission" date="2018-06" db="EMBL/GenBank/DDBJ databases">
        <title>Genomic Encyclopedia of Archaeal and Bacterial Type Strains, Phase II (KMG-II): from individual species to whole genera.</title>
        <authorList>
            <person name="Goeker M."/>
        </authorList>
    </citation>
    <scope>NUCLEOTIDE SEQUENCE [LARGE SCALE GENOMIC DNA]</scope>
    <source>
        <strain evidence="2 3">DSM 23857</strain>
    </source>
</reference>
<proteinExistence type="predicted"/>
<comment type="caution">
    <text evidence="2">The sequence shown here is derived from an EMBL/GenBank/DDBJ whole genome shotgun (WGS) entry which is preliminary data.</text>
</comment>
<evidence type="ECO:0000256" key="1">
    <source>
        <dbReference type="SAM" id="SignalP"/>
    </source>
</evidence>
<evidence type="ECO:0000313" key="3">
    <source>
        <dbReference type="Proteomes" id="UP000249547"/>
    </source>
</evidence>
<gene>
    <name evidence="2" type="ORF">LX64_02639</name>
</gene>
<dbReference type="Proteomes" id="UP000249547">
    <property type="component" value="Unassembled WGS sequence"/>
</dbReference>
<feature type="chain" id="PRO_5016422471" evidence="1">
    <location>
        <begin position="21"/>
        <end position="329"/>
    </location>
</feature>
<feature type="signal peptide" evidence="1">
    <location>
        <begin position="1"/>
        <end position="20"/>
    </location>
</feature>
<protein>
    <submittedName>
        <fullName evidence="2">Uncharacterized protein</fullName>
    </submittedName>
</protein>
<dbReference type="OrthoDB" id="636081at2"/>
<sequence length="329" mass="36465">MNFSYISRIALFTYMVTLMACQQGTKPTTNTLSSAEQPVYVYSFDETGKLSTDNTKALAAKFLATKDEKGFTFNQDNNTMYYVDGSDANITLEQDLTNGNFSFSKIDRRYMGDYVPALPSSEEAIKIGAAFLREHGLQANNENELQLEHVGGLRAQSQKGKIIDKVITLTYGRKLDSLPVIGPGSKIVINIGDKGEVVGLTRRWREVSTSKRTMIKTTELMSAEEAEAVAKKQITAEFGEKATFELKSAEKAYYDNNGKILQPVYVFETVVDLHDKSIQPTPYLCIIPMLRNSPEPLNLTAVDPKALETLKANDPAKVDTTATPSRDVE</sequence>
<keyword evidence="3" id="KW-1185">Reference proteome</keyword>
<evidence type="ECO:0000313" key="2">
    <source>
        <dbReference type="EMBL" id="RAJ05481.1"/>
    </source>
</evidence>
<dbReference type="EMBL" id="QLLL01000004">
    <property type="protein sequence ID" value="RAJ05481.1"/>
    <property type="molecule type" value="Genomic_DNA"/>
</dbReference>
<organism evidence="2 3">
    <name type="scientific">Chitinophaga skermanii</name>
    <dbReference type="NCBI Taxonomy" id="331697"/>
    <lineage>
        <taxon>Bacteria</taxon>
        <taxon>Pseudomonadati</taxon>
        <taxon>Bacteroidota</taxon>
        <taxon>Chitinophagia</taxon>
        <taxon>Chitinophagales</taxon>
        <taxon>Chitinophagaceae</taxon>
        <taxon>Chitinophaga</taxon>
    </lineage>
</organism>
<accession>A0A327QMJ9</accession>
<name>A0A327QMJ9_9BACT</name>
<dbReference type="RefSeq" id="WP_111598067.1">
    <property type="nucleotide sequence ID" value="NZ_QLLL01000004.1"/>
</dbReference>